<comment type="caution">
    <text evidence="1">The sequence shown here is derived from an EMBL/GenBank/DDBJ whole genome shotgun (WGS) entry which is preliminary data.</text>
</comment>
<dbReference type="EMBL" id="JAPFFJ010000011">
    <property type="protein sequence ID" value="KAJ6417142.1"/>
    <property type="molecule type" value="Genomic_DNA"/>
</dbReference>
<name>A0AAD6K7F9_9ROSI</name>
<protein>
    <submittedName>
        <fullName evidence="1">Uncharacterized protein</fullName>
    </submittedName>
</protein>
<dbReference type="Proteomes" id="UP001162972">
    <property type="component" value="Chromosome 11"/>
</dbReference>
<reference evidence="1 2" key="1">
    <citation type="journal article" date="2023" name="Int. J. Mol. Sci.">
        <title>De Novo Assembly and Annotation of 11 Diverse Shrub Willow (Salix) Genomes Reveals Novel Gene Organization in Sex-Linked Regions.</title>
        <authorList>
            <person name="Hyden B."/>
            <person name="Feng K."/>
            <person name="Yates T.B."/>
            <person name="Jawdy S."/>
            <person name="Cereghino C."/>
            <person name="Smart L.B."/>
            <person name="Muchero W."/>
        </authorList>
    </citation>
    <scope>NUCLEOTIDE SEQUENCE [LARGE SCALE GENOMIC DNA]</scope>
    <source>
        <tissue evidence="1">Shoot tip</tissue>
    </source>
</reference>
<keyword evidence="2" id="KW-1185">Reference proteome</keyword>
<accession>A0AAD6K7F9</accession>
<organism evidence="1 2">
    <name type="scientific">Salix udensis</name>
    <dbReference type="NCBI Taxonomy" id="889485"/>
    <lineage>
        <taxon>Eukaryota</taxon>
        <taxon>Viridiplantae</taxon>
        <taxon>Streptophyta</taxon>
        <taxon>Embryophyta</taxon>
        <taxon>Tracheophyta</taxon>
        <taxon>Spermatophyta</taxon>
        <taxon>Magnoliopsida</taxon>
        <taxon>eudicotyledons</taxon>
        <taxon>Gunneridae</taxon>
        <taxon>Pentapetalae</taxon>
        <taxon>rosids</taxon>
        <taxon>fabids</taxon>
        <taxon>Malpighiales</taxon>
        <taxon>Salicaceae</taxon>
        <taxon>Saliceae</taxon>
        <taxon>Salix</taxon>
    </lineage>
</organism>
<sequence length="116" mass="12934">MKATPELSIQRCLNLISFTVARGNSLRDQHPLTSRDCRLHKSHMVSDRDTNSLQPSKFRCLKCINFPTSFGISSIEDPARCNDLMHVNCLITSGSAAPSHGSPLLSIKRLRRPFAL</sequence>
<evidence type="ECO:0000313" key="1">
    <source>
        <dbReference type="EMBL" id="KAJ6417142.1"/>
    </source>
</evidence>
<dbReference type="AlphaFoldDB" id="A0AAD6K7F9"/>
<proteinExistence type="predicted"/>
<gene>
    <name evidence="1" type="ORF">OIU84_002945</name>
</gene>
<evidence type="ECO:0000313" key="2">
    <source>
        <dbReference type="Proteomes" id="UP001162972"/>
    </source>
</evidence>